<reference evidence="2 3" key="1">
    <citation type="submission" date="2016-09" db="EMBL/GenBank/DDBJ databases">
        <title>Metabolic pathway, cell adaptation mechanisms and a novel monoxygenase revealed through proteogenomic-transcription analysis of a Sphingomonas haloaromaticamans strain degrading the fungicide ortho-phenylphenol.</title>
        <authorList>
            <person name="Perruchon C."/>
            <person name="Papadopoulou E.S."/>
            <person name="Rousidou C."/>
            <person name="Vasileiadis S."/>
            <person name="Tanou G."/>
            <person name="Amoutzias G."/>
            <person name="Molassiotis A."/>
            <person name="Karpouzas D.G."/>
        </authorList>
    </citation>
    <scope>NUCLEOTIDE SEQUENCE [LARGE SCALE GENOMIC DNA]</scope>
    <source>
        <strain evidence="2 3">P3</strain>
    </source>
</reference>
<keyword evidence="3" id="KW-1185">Reference proteome</keyword>
<dbReference type="RefSeq" id="WP_070933708.1">
    <property type="nucleotide sequence ID" value="NZ_MIPT01000001.1"/>
</dbReference>
<organism evidence="2 3">
    <name type="scientific">Edaphosphingomonas haloaromaticamans</name>
    <dbReference type="NCBI Taxonomy" id="653954"/>
    <lineage>
        <taxon>Bacteria</taxon>
        <taxon>Pseudomonadati</taxon>
        <taxon>Pseudomonadota</taxon>
        <taxon>Alphaproteobacteria</taxon>
        <taxon>Sphingomonadales</taxon>
        <taxon>Rhizorhabdaceae</taxon>
        <taxon>Edaphosphingomonas</taxon>
    </lineage>
</organism>
<feature type="region of interest" description="Disordered" evidence="1">
    <location>
        <begin position="60"/>
        <end position="82"/>
    </location>
</feature>
<dbReference type="AlphaFoldDB" id="A0A1S1HCR7"/>
<gene>
    <name evidence="2" type="ORF">BHE75_01928</name>
</gene>
<dbReference type="EMBL" id="MIPT01000001">
    <property type="protein sequence ID" value="OHT19935.1"/>
    <property type="molecule type" value="Genomic_DNA"/>
</dbReference>
<evidence type="ECO:0008006" key="4">
    <source>
        <dbReference type="Google" id="ProtNLM"/>
    </source>
</evidence>
<evidence type="ECO:0000256" key="1">
    <source>
        <dbReference type="SAM" id="MobiDB-lite"/>
    </source>
</evidence>
<sequence>MTSSLIDQIENFLGQHSMSPITFGRKALGDPHFVRDLRGGRDVRLSTVERVKEFMEGYRADQPPFVKQPRRHRRTAPGMATA</sequence>
<proteinExistence type="predicted"/>
<evidence type="ECO:0000313" key="2">
    <source>
        <dbReference type="EMBL" id="OHT19935.1"/>
    </source>
</evidence>
<comment type="caution">
    <text evidence="2">The sequence shown here is derived from an EMBL/GenBank/DDBJ whole genome shotgun (WGS) entry which is preliminary data.</text>
</comment>
<protein>
    <recommendedName>
        <fullName evidence="4">Antitoxin Xre/MbcA/ParS-like toxin-binding domain-containing protein</fullName>
    </recommendedName>
</protein>
<accession>A0A1S1HCR7</accession>
<name>A0A1S1HCR7_9SPHN</name>
<dbReference type="Proteomes" id="UP000179467">
    <property type="component" value="Unassembled WGS sequence"/>
</dbReference>
<evidence type="ECO:0000313" key="3">
    <source>
        <dbReference type="Proteomes" id="UP000179467"/>
    </source>
</evidence>